<dbReference type="InterPro" id="IPR030824">
    <property type="entry name" value="CHP04562"/>
</dbReference>
<dbReference type="NCBIfam" id="TIGR04552">
    <property type="entry name" value="TIGR04552 family protein"/>
    <property type="match status" value="1"/>
</dbReference>
<dbReference type="Proteomes" id="UP000075391">
    <property type="component" value="Unassembled WGS sequence"/>
</dbReference>
<evidence type="ECO:0000313" key="2">
    <source>
        <dbReference type="Proteomes" id="UP000075391"/>
    </source>
</evidence>
<dbReference type="OrthoDB" id="8737136at2"/>
<dbReference type="NCBIfam" id="TIGR04562">
    <property type="entry name" value="TIGR04552 family protein"/>
    <property type="match status" value="1"/>
</dbReference>
<accession>A0A150WTW0</accession>
<gene>
    <name evidence="1" type="ORF">AZI85_16285</name>
</gene>
<reference evidence="1 2" key="1">
    <citation type="submission" date="2016-03" db="EMBL/GenBank/DDBJ databases">
        <authorList>
            <person name="Ploux O."/>
        </authorList>
    </citation>
    <scope>NUCLEOTIDE SEQUENCE [LARGE SCALE GENOMIC DNA]</scope>
    <source>
        <strain evidence="1 2">BER2</strain>
    </source>
</reference>
<evidence type="ECO:0000313" key="1">
    <source>
        <dbReference type="EMBL" id="KYG69806.1"/>
    </source>
</evidence>
<dbReference type="AlphaFoldDB" id="A0A150WTW0"/>
<sequence>MPQRFIFDSSILNSVVGGHSAIEIPRLNIHSLEAATSFLLSYGFDVTKENDLEKLWYYHRRALVLMLEKLGFEDKELPEIFRDRRHLGDIRQLLIYASSQDPDQVQLQRWACAILRCMHVFVHAENDLFSSFSEEIQSQILSPFQECIRYDGTTHRTFLQSSTAGEHILDPIELLGFEVKPFKTSSSTVIKLLAKPDALAMKIFDKLGVRFITRNLFDTFQVVRFLVKENVISFPHIMPDQSSNNLYPVNIFMEVCDDLSHRLDTLDEQSIQAAFDQKLSEMGENVQYLRKENFFSGADYKFIKFISRKLIQIKPQGSQEAFSFFYPFEVQIMDQSAHERILSGPSEHQAYKERQRTAARKRLFPEMS</sequence>
<comment type="caution">
    <text evidence="1">The sequence shown here is derived from an EMBL/GenBank/DDBJ whole genome shotgun (WGS) entry which is preliminary data.</text>
</comment>
<dbReference type="RefSeq" id="WP_063243158.1">
    <property type="nucleotide sequence ID" value="NZ_CP168967.1"/>
</dbReference>
<protein>
    <submittedName>
        <fullName evidence="1">TIGR04552 family protein</fullName>
    </submittedName>
</protein>
<proteinExistence type="predicted"/>
<name>A0A150WTW0_BDEBC</name>
<dbReference type="EMBL" id="LUKF01000006">
    <property type="protein sequence ID" value="KYG69806.1"/>
    <property type="molecule type" value="Genomic_DNA"/>
</dbReference>
<organism evidence="1 2">
    <name type="scientific">Bdellovibrio bacteriovorus</name>
    <dbReference type="NCBI Taxonomy" id="959"/>
    <lineage>
        <taxon>Bacteria</taxon>
        <taxon>Pseudomonadati</taxon>
        <taxon>Bdellovibrionota</taxon>
        <taxon>Bdellovibrionia</taxon>
        <taxon>Bdellovibrionales</taxon>
        <taxon>Pseudobdellovibrionaceae</taxon>
        <taxon>Bdellovibrio</taxon>
    </lineage>
</organism>